<sequence length="32" mass="3734">MVLVITFSRCEYVKSYIAELLSDNWLLKSKLA</sequence>
<dbReference type="EMBL" id="GGEC01072457">
    <property type="protein sequence ID" value="MBX52941.1"/>
    <property type="molecule type" value="Transcribed_RNA"/>
</dbReference>
<proteinExistence type="predicted"/>
<protein>
    <submittedName>
        <fullName evidence="1">Uncharacterized protein</fullName>
    </submittedName>
</protein>
<name>A0A2P2PE57_RHIMU</name>
<reference evidence="1" key="1">
    <citation type="submission" date="2018-02" db="EMBL/GenBank/DDBJ databases">
        <title>Rhizophora mucronata_Transcriptome.</title>
        <authorList>
            <person name="Meera S.P."/>
            <person name="Sreeshan A."/>
            <person name="Augustine A."/>
        </authorList>
    </citation>
    <scope>NUCLEOTIDE SEQUENCE</scope>
    <source>
        <tissue evidence="1">Leaf</tissue>
    </source>
</reference>
<evidence type="ECO:0000313" key="1">
    <source>
        <dbReference type="EMBL" id="MBX52941.1"/>
    </source>
</evidence>
<organism evidence="1">
    <name type="scientific">Rhizophora mucronata</name>
    <name type="common">Asiatic mangrove</name>
    <dbReference type="NCBI Taxonomy" id="61149"/>
    <lineage>
        <taxon>Eukaryota</taxon>
        <taxon>Viridiplantae</taxon>
        <taxon>Streptophyta</taxon>
        <taxon>Embryophyta</taxon>
        <taxon>Tracheophyta</taxon>
        <taxon>Spermatophyta</taxon>
        <taxon>Magnoliopsida</taxon>
        <taxon>eudicotyledons</taxon>
        <taxon>Gunneridae</taxon>
        <taxon>Pentapetalae</taxon>
        <taxon>rosids</taxon>
        <taxon>fabids</taxon>
        <taxon>Malpighiales</taxon>
        <taxon>Rhizophoraceae</taxon>
        <taxon>Rhizophora</taxon>
    </lineage>
</organism>
<dbReference type="AlphaFoldDB" id="A0A2P2PE57"/>
<accession>A0A2P2PE57</accession>